<dbReference type="GO" id="GO:0004519">
    <property type="term" value="F:endonuclease activity"/>
    <property type="evidence" value="ECO:0007669"/>
    <property type="project" value="UniProtKB-KW"/>
</dbReference>
<dbReference type="Proteomes" id="UP000762676">
    <property type="component" value="Unassembled WGS sequence"/>
</dbReference>
<organism evidence="1 2">
    <name type="scientific">Elysia marginata</name>
    <dbReference type="NCBI Taxonomy" id="1093978"/>
    <lineage>
        <taxon>Eukaryota</taxon>
        <taxon>Metazoa</taxon>
        <taxon>Spiralia</taxon>
        <taxon>Lophotrochozoa</taxon>
        <taxon>Mollusca</taxon>
        <taxon>Gastropoda</taxon>
        <taxon>Heterobranchia</taxon>
        <taxon>Euthyneura</taxon>
        <taxon>Panpulmonata</taxon>
        <taxon>Sacoglossa</taxon>
        <taxon>Placobranchoidea</taxon>
        <taxon>Plakobranchidae</taxon>
        <taxon>Elysia</taxon>
    </lineage>
</organism>
<comment type="caution">
    <text evidence="1">The sequence shown here is derived from an EMBL/GenBank/DDBJ whole genome shotgun (WGS) entry which is preliminary data.</text>
</comment>
<keyword evidence="1" id="KW-0255">Endonuclease</keyword>
<gene>
    <name evidence="1" type="ORF">ElyMa_005138500</name>
</gene>
<dbReference type="PANTHER" id="PTHR47027:SF20">
    <property type="entry name" value="REVERSE TRANSCRIPTASE-LIKE PROTEIN WITH RNA-DIRECTED DNA POLYMERASE DOMAIN"/>
    <property type="match status" value="1"/>
</dbReference>
<keyword evidence="1" id="KW-0378">Hydrolase</keyword>
<evidence type="ECO:0000313" key="1">
    <source>
        <dbReference type="EMBL" id="GFS23649.1"/>
    </source>
</evidence>
<proteinExistence type="predicted"/>
<sequence>MLDRIVDKCKEYGMEVNAKKTKIMHIERDTKALTITVGNAVLEEVSKYPYLGHMIAADVATLKEVQIRTEKDKAKVLGEQRAAANEIGLNAKKRILACYIFSVFSYGCEEWTYSKAVQKKIQTFEIWR</sequence>
<accession>A0AAV4JNF7</accession>
<evidence type="ECO:0000313" key="2">
    <source>
        <dbReference type="Proteomes" id="UP000762676"/>
    </source>
</evidence>
<dbReference type="AlphaFoldDB" id="A0AAV4JNF7"/>
<keyword evidence="1" id="KW-0540">Nuclease</keyword>
<keyword evidence="2" id="KW-1185">Reference proteome</keyword>
<reference evidence="1 2" key="1">
    <citation type="journal article" date="2021" name="Elife">
        <title>Chloroplast acquisition without the gene transfer in kleptoplastic sea slugs, Plakobranchus ocellatus.</title>
        <authorList>
            <person name="Maeda T."/>
            <person name="Takahashi S."/>
            <person name="Yoshida T."/>
            <person name="Shimamura S."/>
            <person name="Takaki Y."/>
            <person name="Nagai Y."/>
            <person name="Toyoda A."/>
            <person name="Suzuki Y."/>
            <person name="Arimoto A."/>
            <person name="Ishii H."/>
            <person name="Satoh N."/>
            <person name="Nishiyama T."/>
            <person name="Hasebe M."/>
            <person name="Maruyama T."/>
            <person name="Minagawa J."/>
            <person name="Obokata J."/>
            <person name="Shigenobu S."/>
        </authorList>
    </citation>
    <scope>NUCLEOTIDE SEQUENCE [LARGE SCALE GENOMIC DNA]</scope>
</reference>
<name>A0AAV4JNF7_9GAST</name>
<protein>
    <submittedName>
        <fullName evidence="1">Endonuclease-reverse transcriptase</fullName>
    </submittedName>
</protein>
<dbReference type="EMBL" id="BMAT01010285">
    <property type="protein sequence ID" value="GFS23649.1"/>
    <property type="molecule type" value="Genomic_DNA"/>
</dbReference>
<dbReference type="PANTHER" id="PTHR47027">
    <property type="entry name" value="REVERSE TRANSCRIPTASE DOMAIN-CONTAINING PROTEIN"/>
    <property type="match status" value="1"/>
</dbReference>